<evidence type="ECO:0000256" key="4">
    <source>
        <dbReference type="ARBA" id="ARBA00023002"/>
    </source>
</evidence>
<dbReference type="InterPro" id="IPR045854">
    <property type="entry name" value="NO2/SO3_Rdtase_4Fe4S_sf"/>
</dbReference>
<evidence type="ECO:0000256" key="2">
    <source>
        <dbReference type="ARBA" id="ARBA00022617"/>
    </source>
</evidence>
<keyword evidence="6" id="KW-0411">Iron-sulfur</keyword>
<evidence type="ECO:0000259" key="7">
    <source>
        <dbReference type="Pfam" id="PF03460"/>
    </source>
</evidence>
<keyword evidence="1" id="KW-0004">4Fe-4S</keyword>
<evidence type="ECO:0000256" key="6">
    <source>
        <dbReference type="ARBA" id="ARBA00023014"/>
    </source>
</evidence>
<evidence type="ECO:0000313" key="9">
    <source>
        <dbReference type="Proteomes" id="UP000218505"/>
    </source>
</evidence>
<dbReference type="RefSeq" id="WP_096492337.1">
    <property type="nucleotide sequence ID" value="NZ_CP023445.1"/>
</dbReference>
<keyword evidence="2" id="KW-0349">Heme</keyword>
<dbReference type="AlphaFoldDB" id="A0A290Z318"/>
<dbReference type="InterPro" id="IPR051329">
    <property type="entry name" value="NIR_SIR_4Fe-4S"/>
</dbReference>
<keyword evidence="5" id="KW-0408">Iron</keyword>
<sequence>MSPDRDRPDACPGAVDVFQASDGGLARVRVPGGTIDAERFDVLRLAALELGDGWIELTSRSNLQVRGLAEGAELELGRRLSAAGLLPTRTHERMRNIIGDPLDPGSQALCDELDLALRSVPALGALPGRFLLTVGHSVSGLGCDIGVAGDVLLLAGQDSGVRVSDPVAAVVAAALAFQEARGAAWRLSEVDFGVAKVTAAVLATAPGAAASAERYAPAVAPVVPGPVPGRDLVVAGVPLGRLDARLLPGTAVRVTPWRALVLPSSADATGLITDPDSPLWGVGSCAGSPGCAKSLADVRTDAVAWARTRTDRGPAHWSGCARRCGRPAGGVREFVATGGGYEEIG</sequence>
<dbReference type="SUPFAM" id="SSF55124">
    <property type="entry name" value="Nitrite/Sulfite reductase N-terminal domain-like"/>
    <property type="match status" value="2"/>
</dbReference>
<keyword evidence="3" id="KW-0479">Metal-binding</keyword>
<dbReference type="Proteomes" id="UP000218505">
    <property type="component" value="Chromosome"/>
</dbReference>
<dbReference type="Gene3D" id="3.90.480.10">
    <property type="entry name" value="Sulfite Reductase Hemoprotein,Domain 2"/>
    <property type="match status" value="1"/>
</dbReference>
<name>A0A290Z318_9PSEU</name>
<feature type="domain" description="Nitrite/Sulfite reductase ferredoxin-like" evidence="7">
    <location>
        <begin position="25"/>
        <end position="72"/>
    </location>
</feature>
<dbReference type="GO" id="GO:0046872">
    <property type="term" value="F:metal ion binding"/>
    <property type="evidence" value="ECO:0007669"/>
    <property type="project" value="UniProtKB-KW"/>
</dbReference>
<gene>
    <name evidence="8" type="ORF">CNX65_08890</name>
</gene>
<dbReference type="EMBL" id="CP023445">
    <property type="protein sequence ID" value="ATE53392.1"/>
    <property type="molecule type" value="Genomic_DNA"/>
</dbReference>
<evidence type="ECO:0000256" key="5">
    <source>
        <dbReference type="ARBA" id="ARBA00023004"/>
    </source>
</evidence>
<dbReference type="Gene3D" id="3.30.413.10">
    <property type="entry name" value="Sulfite Reductase Hemoprotein, domain 1"/>
    <property type="match status" value="1"/>
</dbReference>
<dbReference type="GO" id="GO:0051539">
    <property type="term" value="F:4 iron, 4 sulfur cluster binding"/>
    <property type="evidence" value="ECO:0007669"/>
    <property type="project" value="UniProtKB-KW"/>
</dbReference>
<dbReference type="PANTHER" id="PTHR32439:SF9">
    <property type="entry name" value="BLR3264 PROTEIN"/>
    <property type="match status" value="1"/>
</dbReference>
<evidence type="ECO:0000256" key="3">
    <source>
        <dbReference type="ARBA" id="ARBA00022723"/>
    </source>
</evidence>
<accession>A0A290Z318</accession>
<dbReference type="GO" id="GO:0016491">
    <property type="term" value="F:oxidoreductase activity"/>
    <property type="evidence" value="ECO:0007669"/>
    <property type="project" value="UniProtKB-KW"/>
</dbReference>
<dbReference type="PANTHER" id="PTHR32439">
    <property type="entry name" value="FERREDOXIN--NITRITE REDUCTASE, CHLOROPLASTIC"/>
    <property type="match status" value="1"/>
</dbReference>
<evidence type="ECO:0000256" key="1">
    <source>
        <dbReference type="ARBA" id="ARBA00022485"/>
    </source>
</evidence>
<proteinExistence type="predicted"/>
<protein>
    <recommendedName>
        <fullName evidence="7">Nitrite/Sulfite reductase ferredoxin-like domain-containing protein</fullName>
    </recommendedName>
</protein>
<keyword evidence="9" id="KW-1185">Reference proteome</keyword>
<dbReference type="Pfam" id="PF03460">
    <property type="entry name" value="NIR_SIR_ferr"/>
    <property type="match status" value="1"/>
</dbReference>
<evidence type="ECO:0000313" key="8">
    <source>
        <dbReference type="EMBL" id="ATE53392.1"/>
    </source>
</evidence>
<reference evidence="8" key="1">
    <citation type="submission" date="2017-09" db="EMBL/GenBank/DDBJ databases">
        <title>Complete Genome Sequence of ansamitocin-producing Bacterium Actinosynnema pretiosum X47.</title>
        <authorList>
            <person name="Cao G."/>
            <person name="Zong G."/>
            <person name="Zhong C."/>
            <person name="Fu J."/>
        </authorList>
    </citation>
    <scope>NUCLEOTIDE SEQUENCE [LARGE SCALE GENOMIC DNA]</scope>
    <source>
        <strain evidence="8">X47</strain>
    </source>
</reference>
<organism evidence="8 9">
    <name type="scientific">Actinosynnema pretiosum</name>
    <dbReference type="NCBI Taxonomy" id="42197"/>
    <lineage>
        <taxon>Bacteria</taxon>
        <taxon>Bacillati</taxon>
        <taxon>Actinomycetota</taxon>
        <taxon>Actinomycetes</taxon>
        <taxon>Pseudonocardiales</taxon>
        <taxon>Pseudonocardiaceae</taxon>
        <taxon>Actinosynnema</taxon>
    </lineage>
</organism>
<dbReference type="InterPro" id="IPR005117">
    <property type="entry name" value="NiRdtase/SiRdtase_haem-b_fer"/>
</dbReference>
<keyword evidence="4" id="KW-0560">Oxidoreductase</keyword>
<dbReference type="InterPro" id="IPR036136">
    <property type="entry name" value="Nit/Sulf_reduc_fer-like_dom_sf"/>
</dbReference>
<dbReference type="KEGG" id="apre:CNX65_08890"/>